<organism evidence="5 6">
    <name type="scientific">Chlorella ohadii</name>
    <dbReference type="NCBI Taxonomy" id="2649997"/>
    <lineage>
        <taxon>Eukaryota</taxon>
        <taxon>Viridiplantae</taxon>
        <taxon>Chlorophyta</taxon>
        <taxon>core chlorophytes</taxon>
        <taxon>Trebouxiophyceae</taxon>
        <taxon>Chlorellales</taxon>
        <taxon>Chlorellaceae</taxon>
        <taxon>Chlorella clade</taxon>
        <taxon>Chlorella</taxon>
    </lineage>
</organism>
<keyword evidence="2" id="KW-0963">Cytoplasm</keyword>
<evidence type="ECO:0000256" key="1">
    <source>
        <dbReference type="ARBA" id="ARBA00004496"/>
    </source>
</evidence>
<protein>
    <recommendedName>
        <fullName evidence="4">AB hydrolase-1 domain-containing protein</fullName>
    </recommendedName>
</protein>
<dbReference type="PANTHER" id="PTHR46197:SF3">
    <property type="entry name" value="AB HYDROLASE-1 DOMAIN-CONTAINING PROTEIN"/>
    <property type="match status" value="1"/>
</dbReference>
<proteinExistence type="inferred from homology"/>
<comment type="similarity">
    <text evidence="3">Belongs to the AB hydrolase superfamily. ABHD14 family.</text>
</comment>
<dbReference type="AlphaFoldDB" id="A0AAD5DG51"/>
<dbReference type="Proteomes" id="UP001205105">
    <property type="component" value="Unassembled WGS sequence"/>
</dbReference>
<dbReference type="GO" id="GO:0005737">
    <property type="term" value="C:cytoplasm"/>
    <property type="evidence" value="ECO:0007669"/>
    <property type="project" value="UniProtKB-SubCell"/>
</dbReference>
<comment type="caution">
    <text evidence="5">The sequence shown here is derived from an EMBL/GenBank/DDBJ whole genome shotgun (WGS) entry which is preliminary data.</text>
</comment>
<dbReference type="PANTHER" id="PTHR46197">
    <property type="entry name" value="PROTEIN ABHD14B-LIKE"/>
    <property type="match status" value="1"/>
</dbReference>
<comment type="subcellular location">
    <subcellularLocation>
        <location evidence="1">Cytoplasm</location>
    </subcellularLocation>
</comment>
<evidence type="ECO:0000313" key="6">
    <source>
        <dbReference type="Proteomes" id="UP001205105"/>
    </source>
</evidence>
<keyword evidence="6" id="KW-1185">Reference proteome</keyword>
<sequence length="249" mass="26962">MNFSSCTSSLAQMALPRLSQKLIVVFCLLGPLLVLHRPNSETRPHAMEAESRFVDVSGHRIRVLEAPGNSDASATVVLLHGQSFQASTWQECGTLQALAKHGVRALAVDLPGHGVTGGPSLALQERPAFLEQLLKALSVRQPLVLVIPSMSGSYALPWISSHADELAGWVAVAPVGLSLWTDPPAHSKTKVLAVYGSRDAMRSDYALLEDKLPQSQFLLIPDAGHACYLDNPALFNRELIRFLENEVEG</sequence>
<dbReference type="Gene3D" id="3.40.50.1820">
    <property type="entry name" value="alpha/beta hydrolase"/>
    <property type="match status" value="1"/>
</dbReference>
<evidence type="ECO:0000259" key="4">
    <source>
        <dbReference type="Pfam" id="PF12697"/>
    </source>
</evidence>
<gene>
    <name evidence="5" type="ORF">COHA_009085</name>
</gene>
<dbReference type="InterPro" id="IPR029058">
    <property type="entry name" value="AB_hydrolase_fold"/>
</dbReference>
<name>A0AAD5DG51_9CHLO</name>
<evidence type="ECO:0000256" key="3">
    <source>
        <dbReference type="ARBA" id="ARBA00037942"/>
    </source>
</evidence>
<dbReference type="EMBL" id="JADXDR010000165">
    <property type="protein sequence ID" value="KAI7837087.1"/>
    <property type="molecule type" value="Genomic_DNA"/>
</dbReference>
<evidence type="ECO:0000256" key="2">
    <source>
        <dbReference type="ARBA" id="ARBA00022490"/>
    </source>
</evidence>
<feature type="domain" description="AB hydrolase-1" evidence="4">
    <location>
        <begin position="76"/>
        <end position="179"/>
    </location>
</feature>
<accession>A0AAD5DG51</accession>
<evidence type="ECO:0000313" key="5">
    <source>
        <dbReference type="EMBL" id="KAI7837087.1"/>
    </source>
</evidence>
<reference evidence="5" key="1">
    <citation type="submission" date="2020-11" db="EMBL/GenBank/DDBJ databases">
        <title>Chlorella ohadii genome sequencing and assembly.</title>
        <authorList>
            <person name="Murik O."/>
            <person name="Treves H."/>
            <person name="Kedem I."/>
            <person name="Shotland Y."/>
            <person name="Kaplan A."/>
        </authorList>
    </citation>
    <scope>NUCLEOTIDE SEQUENCE</scope>
    <source>
        <strain evidence="5">1</strain>
    </source>
</reference>
<dbReference type="SUPFAM" id="SSF53474">
    <property type="entry name" value="alpha/beta-Hydrolases"/>
    <property type="match status" value="1"/>
</dbReference>
<dbReference type="InterPro" id="IPR000073">
    <property type="entry name" value="AB_hydrolase_1"/>
</dbReference>
<dbReference type="Pfam" id="PF12697">
    <property type="entry name" value="Abhydrolase_6"/>
    <property type="match status" value="1"/>
</dbReference>